<feature type="transmembrane region" description="Helical" evidence="9">
    <location>
        <begin position="221"/>
        <end position="239"/>
    </location>
</feature>
<evidence type="ECO:0000256" key="4">
    <source>
        <dbReference type="ARBA" id="ARBA00022679"/>
    </source>
</evidence>
<evidence type="ECO:0000256" key="6">
    <source>
        <dbReference type="ARBA" id="ARBA00022989"/>
    </source>
</evidence>
<evidence type="ECO:0000256" key="7">
    <source>
        <dbReference type="ARBA" id="ARBA00023136"/>
    </source>
</evidence>
<evidence type="ECO:0000256" key="9">
    <source>
        <dbReference type="HAMAP-Rule" id="MF_01148"/>
    </source>
</evidence>
<dbReference type="EMBL" id="JMIU01000001">
    <property type="protein sequence ID" value="KDN96483.1"/>
    <property type="molecule type" value="Genomic_DNA"/>
</dbReference>
<dbReference type="EC" id="2.3.1.269" evidence="9"/>
<feature type="domain" description="CN hydrolase" evidence="10">
    <location>
        <begin position="257"/>
        <end position="495"/>
    </location>
</feature>
<protein>
    <recommendedName>
        <fullName evidence="9">Apolipoprotein N-acyltransferase</fullName>
        <shortName evidence="9">ALP N-acyltransferase</shortName>
        <ecNumber evidence="9">2.3.1.269</ecNumber>
    </recommendedName>
</protein>
<dbReference type="STRING" id="28885.EI16_09480"/>
<dbReference type="UniPathway" id="UPA00666"/>
<accession>A0A066ZRP5</accession>
<dbReference type="InterPro" id="IPR045378">
    <property type="entry name" value="LNT_N"/>
</dbReference>
<dbReference type="Proteomes" id="UP000027341">
    <property type="component" value="Unassembled WGS sequence"/>
</dbReference>
<keyword evidence="7 9" id="KW-0472">Membrane</keyword>
<feature type="transmembrane region" description="Helical" evidence="9">
    <location>
        <begin position="85"/>
        <end position="108"/>
    </location>
</feature>
<feature type="transmembrane region" description="Helical" evidence="9">
    <location>
        <begin position="40"/>
        <end position="73"/>
    </location>
</feature>
<dbReference type="GO" id="GO:0005886">
    <property type="term" value="C:plasma membrane"/>
    <property type="evidence" value="ECO:0007669"/>
    <property type="project" value="UniProtKB-SubCell"/>
</dbReference>
<evidence type="ECO:0000256" key="1">
    <source>
        <dbReference type="ARBA" id="ARBA00004651"/>
    </source>
</evidence>
<feature type="transmembrane region" description="Helical" evidence="9">
    <location>
        <begin position="151"/>
        <end position="172"/>
    </location>
</feature>
<evidence type="ECO:0000256" key="2">
    <source>
        <dbReference type="ARBA" id="ARBA00010065"/>
    </source>
</evidence>
<reference evidence="11 12" key="1">
    <citation type="submission" date="2014-04" db="EMBL/GenBank/DDBJ databases">
        <title>Draft genome sequence of Hydrogenovibrio marinus MH-110, a model organism for aerobic H2 metabolism.</title>
        <authorList>
            <person name="Cha H.J."/>
            <person name="Jo B.H."/>
            <person name="Hwang B.H."/>
        </authorList>
    </citation>
    <scope>NUCLEOTIDE SEQUENCE [LARGE SCALE GENOMIC DNA]</scope>
    <source>
        <strain evidence="11 12">MH-110</strain>
    </source>
</reference>
<keyword evidence="4 9" id="KW-0808">Transferase</keyword>
<evidence type="ECO:0000313" key="12">
    <source>
        <dbReference type="Proteomes" id="UP000027341"/>
    </source>
</evidence>
<evidence type="ECO:0000259" key="10">
    <source>
        <dbReference type="PROSITE" id="PS50263"/>
    </source>
</evidence>
<comment type="function">
    <text evidence="9">Catalyzes the phospholipid dependent N-acylation of the N-terminal cysteine of apolipoprotein, the last step in lipoprotein maturation.</text>
</comment>
<dbReference type="InterPro" id="IPR004563">
    <property type="entry name" value="Apolipo_AcylTrfase"/>
</dbReference>
<dbReference type="InterPro" id="IPR003010">
    <property type="entry name" value="C-N_Hydrolase"/>
</dbReference>
<dbReference type="Pfam" id="PF00795">
    <property type="entry name" value="CN_hydrolase"/>
    <property type="match status" value="1"/>
</dbReference>
<comment type="subcellular location">
    <subcellularLocation>
        <location evidence="1 9">Cell membrane</location>
        <topology evidence="1 9">Multi-pass membrane protein</topology>
    </subcellularLocation>
</comment>
<gene>
    <name evidence="9" type="primary">lnt</name>
    <name evidence="11" type="ORF">EI16_09480</name>
</gene>
<feature type="transmembrane region" description="Helical" evidence="9">
    <location>
        <begin position="114"/>
        <end position="139"/>
    </location>
</feature>
<dbReference type="CDD" id="cd07571">
    <property type="entry name" value="ALP_N-acyl_transferase"/>
    <property type="match status" value="1"/>
</dbReference>
<comment type="caution">
    <text evidence="11">The sequence shown here is derived from an EMBL/GenBank/DDBJ whole genome shotgun (WGS) entry which is preliminary data.</text>
</comment>
<evidence type="ECO:0000256" key="8">
    <source>
        <dbReference type="ARBA" id="ARBA00023315"/>
    </source>
</evidence>
<comment type="similarity">
    <text evidence="2 9">Belongs to the CN hydrolase family. Apolipoprotein N-acyltransferase subfamily.</text>
</comment>
<keyword evidence="8 9" id="KW-0012">Acyltransferase</keyword>
<keyword evidence="12" id="KW-1185">Reference proteome</keyword>
<dbReference type="GO" id="GO:0016410">
    <property type="term" value="F:N-acyltransferase activity"/>
    <property type="evidence" value="ECO:0007669"/>
    <property type="project" value="UniProtKB-UniRule"/>
</dbReference>
<comment type="pathway">
    <text evidence="9">Protein modification; lipoprotein biosynthesis (N-acyl transfer).</text>
</comment>
<dbReference type="PANTHER" id="PTHR38686">
    <property type="entry name" value="APOLIPOPROTEIN N-ACYLTRANSFERASE"/>
    <property type="match status" value="1"/>
</dbReference>
<organism evidence="11 12">
    <name type="scientific">Hydrogenovibrio marinus</name>
    <dbReference type="NCBI Taxonomy" id="28885"/>
    <lineage>
        <taxon>Bacteria</taxon>
        <taxon>Pseudomonadati</taxon>
        <taxon>Pseudomonadota</taxon>
        <taxon>Gammaproteobacteria</taxon>
        <taxon>Thiotrichales</taxon>
        <taxon>Piscirickettsiaceae</taxon>
        <taxon>Hydrogenovibrio</taxon>
    </lineage>
</organism>
<dbReference type="AlphaFoldDB" id="A0A066ZRP5"/>
<dbReference type="Gene3D" id="3.60.110.10">
    <property type="entry name" value="Carbon-nitrogen hydrolase"/>
    <property type="match status" value="1"/>
</dbReference>
<keyword evidence="5 9" id="KW-0812">Transmembrane</keyword>
<dbReference type="PROSITE" id="PS50263">
    <property type="entry name" value="CN_HYDROLASE"/>
    <property type="match status" value="1"/>
</dbReference>
<dbReference type="HAMAP" id="MF_01148">
    <property type="entry name" value="Lnt"/>
    <property type="match status" value="1"/>
</dbReference>
<evidence type="ECO:0000256" key="3">
    <source>
        <dbReference type="ARBA" id="ARBA00022475"/>
    </source>
</evidence>
<keyword evidence="3 9" id="KW-1003">Cell membrane</keyword>
<dbReference type="GO" id="GO:0042158">
    <property type="term" value="P:lipoprotein biosynthetic process"/>
    <property type="evidence" value="ECO:0007669"/>
    <property type="project" value="UniProtKB-UniRule"/>
</dbReference>
<dbReference type="PANTHER" id="PTHR38686:SF1">
    <property type="entry name" value="APOLIPOPROTEIN N-ACYLTRANSFERASE"/>
    <property type="match status" value="1"/>
</dbReference>
<dbReference type="Pfam" id="PF20154">
    <property type="entry name" value="LNT_N"/>
    <property type="match status" value="1"/>
</dbReference>
<keyword evidence="6 9" id="KW-1133">Transmembrane helix</keyword>
<dbReference type="InterPro" id="IPR036526">
    <property type="entry name" value="C-N_Hydrolase_sf"/>
</dbReference>
<name>A0A066ZRP5_HYDMR</name>
<comment type="catalytic activity">
    <reaction evidence="9">
        <text>N-terminal S-1,2-diacyl-sn-glyceryl-L-cysteinyl-[lipoprotein] + a glycerophospholipid = N-acyl-S-1,2-diacyl-sn-glyceryl-L-cysteinyl-[lipoprotein] + a 2-acyl-sn-glycero-3-phospholipid + H(+)</text>
        <dbReference type="Rhea" id="RHEA:48228"/>
        <dbReference type="Rhea" id="RHEA-COMP:14681"/>
        <dbReference type="Rhea" id="RHEA-COMP:14684"/>
        <dbReference type="ChEBI" id="CHEBI:15378"/>
        <dbReference type="ChEBI" id="CHEBI:136912"/>
        <dbReference type="ChEBI" id="CHEBI:140656"/>
        <dbReference type="ChEBI" id="CHEBI:140657"/>
        <dbReference type="ChEBI" id="CHEBI:140660"/>
        <dbReference type="EC" id="2.3.1.269"/>
    </reaction>
</comment>
<proteinExistence type="inferred from homology"/>
<sequence length="537" mass="60385">MMRMKGAVLLLFYVNFEEVFMKFFKAIAKPFTVFNPDRSALYAFVLGAASVLGFAPFNISPAMLATLMGLFFLWQKAETSFEAMRIGLWFGLGMFGLGTSWLFSSMYFYSGMNIVSSALATFIFVLFLSLYLLVAGLIVSKLKQSNPDRKWVDLAIMMPLVWVLMEWIRGSWFTGFPFLLAGNTHLDTWLDGYAPVFGVLGVSWAIATSAGLFVLLLKSRLWLPISAAFACVWLLGAGLKQITWVHPEGKPVKVALLQGNIPQDKKWLASEFMPSMKVYVEQTKQNMDADVIVWPETAIPAYYDLVQEGVLKSFIRDAQLLEKDILLGVIARTNDHEKYYNALVNARDSQEFYYKKHLVPFSEYFPFANFFKALSLLFNIPFSEFSEGDVVNKPMKLGGQMAGVTICYEIAFGDEMAKTVAKTRYLITVSNDAWFAHTFEPAQQVQDVQMRALELGREIARSTNTGYTMIVGVDGLIKAKIPAYKAGVLKGDVQPYVGETFFAKWKLLPIQLLMGVGLMFVLGARFYKSRKKAVSAE</sequence>
<dbReference type="NCBIfam" id="TIGR00546">
    <property type="entry name" value="lnt"/>
    <property type="match status" value="1"/>
</dbReference>
<dbReference type="SUPFAM" id="SSF56317">
    <property type="entry name" value="Carbon-nitrogen hydrolase"/>
    <property type="match status" value="1"/>
</dbReference>
<feature type="transmembrane region" description="Helical" evidence="9">
    <location>
        <begin position="192"/>
        <end position="214"/>
    </location>
</feature>
<evidence type="ECO:0000313" key="11">
    <source>
        <dbReference type="EMBL" id="KDN96483.1"/>
    </source>
</evidence>
<evidence type="ECO:0000256" key="5">
    <source>
        <dbReference type="ARBA" id="ARBA00022692"/>
    </source>
</evidence>
<feature type="transmembrane region" description="Helical" evidence="9">
    <location>
        <begin position="507"/>
        <end position="527"/>
    </location>
</feature>